<name>A0A7J6M0N5_PEROL</name>
<dbReference type="Gene3D" id="1.25.40.10">
    <property type="entry name" value="Tetratricopeptide repeat domain"/>
    <property type="match status" value="1"/>
</dbReference>
<evidence type="ECO:0000256" key="2">
    <source>
        <dbReference type="ARBA" id="ARBA00022737"/>
    </source>
</evidence>
<dbReference type="SUPFAM" id="SSF57850">
    <property type="entry name" value="RING/U-box"/>
    <property type="match status" value="1"/>
</dbReference>
<feature type="region of interest" description="Disordered" evidence="5">
    <location>
        <begin position="246"/>
        <end position="282"/>
    </location>
</feature>
<feature type="compositionally biased region" description="Basic and acidic residues" evidence="5">
    <location>
        <begin position="82"/>
        <end position="96"/>
    </location>
</feature>
<dbReference type="CDD" id="cd16649">
    <property type="entry name" value="mRING-HC-C3HC5_CGRF1-like"/>
    <property type="match status" value="1"/>
</dbReference>
<dbReference type="AlphaFoldDB" id="A0A7J6M0N5"/>
<dbReference type="SMART" id="SM00184">
    <property type="entry name" value="RING"/>
    <property type="match status" value="1"/>
</dbReference>
<dbReference type="PROSITE" id="PS50089">
    <property type="entry name" value="ZF_RING_2"/>
    <property type="match status" value="1"/>
</dbReference>
<feature type="compositionally biased region" description="Low complexity" evidence="5">
    <location>
        <begin position="258"/>
        <end position="270"/>
    </location>
</feature>
<keyword evidence="4" id="KW-0479">Metal-binding</keyword>
<dbReference type="SUPFAM" id="SSF48452">
    <property type="entry name" value="TPR-like"/>
    <property type="match status" value="1"/>
</dbReference>
<dbReference type="InterPro" id="IPR013083">
    <property type="entry name" value="Znf_RING/FYVE/PHD"/>
</dbReference>
<dbReference type="InterPro" id="IPR001841">
    <property type="entry name" value="Znf_RING"/>
</dbReference>
<dbReference type="GO" id="GO:0006508">
    <property type="term" value="P:proteolysis"/>
    <property type="evidence" value="ECO:0007669"/>
    <property type="project" value="InterPro"/>
</dbReference>
<evidence type="ECO:0000256" key="3">
    <source>
        <dbReference type="ARBA" id="ARBA00022803"/>
    </source>
</evidence>
<evidence type="ECO:0000256" key="5">
    <source>
        <dbReference type="SAM" id="MobiDB-lite"/>
    </source>
</evidence>
<reference evidence="7 8" key="1">
    <citation type="submission" date="2020-04" db="EMBL/GenBank/DDBJ databases">
        <title>Perkinsus olseni comparative genomics.</title>
        <authorList>
            <person name="Bogema D.R."/>
        </authorList>
    </citation>
    <scope>NUCLEOTIDE SEQUENCE [LARGE SCALE GENOMIC DNA]</scope>
    <source>
        <strain evidence="7">ATCC PRA-179</strain>
    </source>
</reference>
<proteinExistence type="inferred from homology"/>
<organism evidence="7 8">
    <name type="scientific">Perkinsus olseni</name>
    <name type="common">Perkinsus atlanticus</name>
    <dbReference type="NCBI Taxonomy" id="32597"/>
    <lineage>
        <taxon>Eukaryota</taxon>
        <taxon>Sar</taxon>
        <taxon>Alveolata</taxon>
        <taxon>Perkinsozoa</taxon>
        <taxon>Perkinsea</taxon>
        <taxon>Perkinsida</taxon>
        <taxon>Perkinsidae</taxon>
        <taxon>Perkinsus</taxon>
    </lineage>
</organism>
<keyword evidence="4" id="KW-0863">Zinc-finger</keyword>
<dbReference type="Pfam" id="PF13920">
    <property type="entry name" value="zf-C3HC4_3"/>
    <property type="match status" value="1"/>
</dbReference>
<dbReference type="OrthoDB" id="448774at2759"/>
<dbReference type="GO" id="GO:0005737">
    <property type="term" value="C:cytoplasm"/>
    <property type="evidence" value="ECO:0007669"/>
    <property type="project" value="UniProtKB-ARBA"/>
</dbReference>
<dbReference type="EMBL" id="JABAHT010000102">
    <property type="protein sequence ID" value="KAF4665089.1"/>
    <property type="molecule type" value="Genomic_DNA"/>
</dbReference>
<dbReference type="Gene3D" id="3.40.50.1460">
    <property type="match status" value="1"/>
</dbReference>
<evidence type="ECO:0000313" key="7">
    <source>
        <dbReference type="EMBL" id="KAF4665089.1"/>
    </source>
</evidence>
<evidence type="ECO:0000259" key="6">
    <source>
        <dbReference type="PROSITE" id="PS50089"/>
    </source>
</evidence>
<comment type="caution">
    <text evidence="7">The sequence shown here is derived from an EMBL/GenBank/DDBJ whole genome shotgun (WGS) entry which is preliminary data.</text>
</comment>
<feature type="domain" description="RING-type" evidence="6">
    <location>
        <begin position="165"/>
        <end position="203"/>
    </location>
</feature>
<keyword evidence="4" id="KW-0862">Zinc</keyword>
<dbReference type="Pfam" id="PF01650">
    <property type="entry name" value="Peptidase_C13"/>
    <property type="match status" value="1"/>
</dbReference>
<sequence length="684" mass="75393">MRSSIAVKLPELENPRILSALRAREVRMVSPEVQCDIGTTIFGGIFVHQAWRIWRVPPELMDHVEDFVCRECVRAAFPDLDNPQREGSDADLRMDDAPPPMTAEELQRRDRLSAMRRAKSQTFKIKRMTSTFFRVRSGEDAIPVGKSKATLDIDDLANDEDDGTCKVCFEDPATIVLLPCGHGGLCQGCAKDLVLSGKSCYICGKEFHMLAELKAKSSGVADDDADDTTGKGRFIGKLIRPDSLHHSKSIAMNSSDGPFPMHSDSSSGSPPAVPPSRLRQNTAPAGAGVLNSIVINLLEPAGEHKLRGNSAVREERYDDAKREYEQGLSLVCECALALNRVMEASTVQREADLNSEDARDRNRVKSIQYELDALRLALVGNLSLVHLRLGDWHAAIAHADIVLSSRPTHCKALYRRALARFELNDAESHELGYQDLKRVLQLDPGNKEAARRLAEYGETRKSLSYRGDGASSSGRSGLDVAMHGILVDPGEKAPAKSSYMRCCTSASSEDDYSIFVLLGNLSGVPPGHPVLDSTLNDFVFLNIIAHGTATWMEFPDDGQLTKKRLRRILEQAKSRGKFKRMVVYVEACESGGMFEGLNEIPGIYVLSEDSSPLQTPKRVVELLIAPGFSLRTIEIMTLSEAQRSELVSVTSSLSTGWKILTCIGFSTFRKNSSSRRRSLRSRPT</sequence>
<evidence type="ECO:0000256" key="4">
    <source>
        <dbReference type="PROSITE-ProRule" id="PRU00175"/>
    </source>
</evidence>
<keyword evidence="2" id="KW-0677">Repeat</keyword>
<evidence type="ECO:0000313" key="8">
    <source>
        <dbReference type="Proteomes" id="UP000570595"/>
    </source>
</evidence>
<dbReference type="InterPro" id="IPR039663">
    <property type="entry name" value="AIP/AIPL1/TTC9"/>
</dbReference>
<dbReference type="InterPro" id="IPR011990">
    <property type="entry name" value="TPR-like_helical_dom_sf"/>
</dbReference>
<evidence type="ECO:0000256" key="1">
    <source>
        <dbReference type="ARBA" id="ARBA00009941"/>
    </source>
</evidence>
<accession>A0A7J6M0N5</accession>
<dbReference type="PRINTS" id="PR00776">
    <property type="entry name" value="HEMOGLOBNASE"/>
</dbReference>
<dbReference type="PANTHER" id="PTHR11242">
    <property type="entry name" value="ARYL HYDROCARBON RECEPTOR INTERACTING PROTEIN RELATED"/>
    <property type="match status" value="1"/>
</dbReference>
<keyword evidence="3" id="KW-0802">TPR repeat</keyword>
<protein>
    <recommendedName>
        <fullName evidence="6">RING-type domain-containing protein</fullName>
    </recommendedName>
</protein>
<dbReference type="Gene3D" id="3.30.40.10">
    <property type="entry name" value="Zinc/RING finger domain, C3HC4 (zinc finger)"/>
    <property type="match status" value="1"/>
</dbReference>
<dbReference type="Proteomes" id="UP000570595">
    <property type="component" value="Unassembled WGS sequence"/>
</dbReference>
<dbReference type="InterPro" id="IPR001096">
    <property type="entry name" value="Peptidase_C13"/>
</dbReference>
<gene>
    <name evidence="7" type="ORF">FOZ61_000222</name>
</gene>
<feature type="region of interest" description="Disordered" evidence="5">
    <location>
        <begin position="80"/>
        <end position="102"/>
    </location>
</feature>
<comment type="similarity">
    <text evidence="1">Belongs to the peptidase C13 family.</text>
</comment>
<dbReference type="GO" id="GO:0008233">
    <property type="term" value="F:peptidase activity"/>
    <property type="evidence" value="ECO:0007669"/>
    <property type="project" value="InterPro"/>
</dbReference>
<dbReference type="GO" id="GO:0008270">
    <property type="term" value="F:zinc ion binding"/>
    <property type="evidence" value="ECO:0007669"/>
    <property type="project" value="UniProtKB-KW"/>
</dbReference>
<dbReference type="PANTHER" id="PTHR11242:SF0">
    <property type="entry name" value="TPR_REGION DOMAIN-CONTAINING PROTEIN"/>
    <property type="match status" value="1"/>
</dbReference>